<name>A0ACC1KU80_9FUNG</name>
<comment type="caution">
    <text evidence="1">The sequence shown here is derived from an EMBL/GenBank/DDBJ whole genome shotgun (WGS) entry which is preliminary data.</text>
</comment>
<evidence type="ECO:0000313" key="2">
    <source>
        <dbReference type="Proteomes" id="UP001140087"/>
    </source>
</evidence>
<keyword evidence="2" id="KW-1185">Reference proteome</keyword>
<organism evidence="1 2">
    <name type="scientific">Coemansia helicoidea</name>
    <dbReference type="NCBI Taxonomy" id="1286919"/>
    <lineage>
        <taxon>Eukaryota</taxon>
        <taxon>Fungi</taxon>
        <taxon>Fungi incertae sedis</taxon>
        <taxon>Zoopagomycota</taxon>
        <taxon>Kickxellomycotina</taxon>
        <taxon>Kickxellomycetes</taxon>
        <taxon>Kickxellales</taxon>
        <taxon>Kickxellaceae</taxon>
        <taxon>Coemansia</taxon>
    </lineage>
</organism>
<gene>
    <name evidence="1" type="ORF">H4R21_005216</name>
</gene>
<dbReference type="EMBL" id="JANBUN010002249">
    <property type="protein sequence ID" value="KAJ2795180.1"/>
    <property type="molecule type" value="Genomic_DNA"/>
</dbReference>
<evidence type="ECO:0000313" key="1">
    <source>
        <dbReference type="EMBL" id="KAJ2795180.1"/>
    </source>
</evidence>
<reference evidence="1" key="1">
    <citation type="submission" date="2022-07" db="EMBL/GenBank/DDBJ databases">
        <title>Phylogenomic reconstructions and comparative analyses of Kickxellomycotina fungi.</title>
        <authorList>
            <person name="Reynolds N.K."/>
            <person name="Stajich J.E."/>
            <person name="Barry K."/>
            <person name="Grigoriev I.V."/>
            <person name="Crous P."/>
            <person name="Smith M.E."/>
        </authorList>
    </citation>
    <scope>NUCLEOTIDE SEQUENCE</scope>
    <source>
        <strain evidence="1">BCRC 34780</strain>
    </source>
</reference>
<proteinExistence type="predicted"/>
<accession>A0ACC1KU80</accession>
<protein>
    <submittedName>
        <fullName evidence="1">Uncharacterized protein</fullName>
    </submittedName>
</protein>
<feature type="non-terminal residue" evidence="1">
    <location>
        <position position="1"/>
    </location>
</feature>
<sequence>AHLRRELLEKQLRAHQQREHELLQQQLRLQQRRQEHARRAAESARAAYLSRLQKEEAQRQLESQRRARQQHEQQQAAFFPPFHFFEHILDSQIRSQDDAERRRAVKSAMADLLDTYFVDAAQTARSQPLVAQPTPRPAVQPTPPPIAAPPARGAPAKDVKGGTPAPRGRPQSTTRDLYADPAELESVLRVVHDRLSVIAAEEDMEKAKQQQQSQQQQQQQQQQRAAPAAVGPSTPPQDKVNVDVIDEPVSDTPPVRAAAAAGPRASSPKKAGFEIEEPVDYARLAQALRSRVAGLDDERMFLPPSPPLSAADEVPAAAGEQEPPSQPMDADDGGQCSDSEFASLLDGCKDQLRDIQEAPATSRKRAARCRQRRNRRRRSNKSVVAGPADDAVVGGDAKQAALPLDETILGPKDEERNAAAQQALQQLRQIERELDQVRRNYSRQVSDTQLSFVADKNGGLRLAYNRGNSAFREYQEVLQRLLLSLDAIPSHGDEAVRAKRKAVVRKIQAILDALDQLVVDQESEISESTPTEVSSLAD</sequence>
<dbReference type="Proteomes" id="UP001140087">
    <property type="component" value="Unassembled WGS sequence"/>
</dbReference>